<dbReference type="AlphaFoldDB" id="A0A501Q626"/>
<dbReference type="SUPFAM" id="SSF74653">
    <property type="entry name" value="TolA/TonB C-terminal domain"/>
    <property type="match status" value="1"/>
</dbReference>
<evidence type="ECO:0000313" key="4">
    <source>
        <dbReference type="Proteomes" id="UP000319175"/>
    </source>
</evidence>
<feature type="domain" description="TonB C-terminal" evidence="2">
    <location>
        <begin position="96"/>
        <end position="155"/>
    </location>
</feature>
<evidence type="ECO:0000256" key="1">
    <source>
        <dbReference type="SAM" id="SignalP"/>
    </source>
</evidence>
<dbReference type="OrthoDB" id="1095452at2"/>
<feature type="signal peptide" evidence="1">
    <location>
        <begin position="1"/>
        <end position="27"/>
    </location>
</feature>
<keyword evidence="4" id="KW-1185">Reference proteome</keyword>
<dbReference type="Pfam" id="PF03544">
    <property type="entry name" value="TonB_C"/>
    <property type="match status" value="1"/>
</dbReference>
<dbReference type="InterPro" id="IPR051045">
    <property type="entry name" value="TonB-dependent_transducer"/>
</dbReference>
<dbReference type="GO" id="GO:0098797">
    <property type="term" value="C:plasma membrane protein complex"/>
    <property type="evidence" value="ECO:0007669"/>
    <property type="project" value="TreeGrafter"/>
</dbReference>
<dbReference type="Proteomes" id="UP000319175">
    <property type="component" value="Unassembled WGS sequence"/>
</dbReference>
<name>A0A501Q626_9FLAO</name>
<gene>
    <name evidence="3" type="ORF">FJA49_09755</name>
</gene>
<evidence type="ECO:0000313" key="3">
    <source>
        <dbReference type="EMBL" id="TPD68340.1"/>
    </source>
</evidence>
<dbReference type="RefSeq" id="WP_140000791.1">
    <property type="nucleotide sequence ID" value="NZ_VFJE01000054.1"/>
</dbReference>
<accession>A0A501Q626</accession>
<dbReference type="InterPro" id="IPR037682">
    <property type="entry name" value="TonB_C"/>
</dbReference>
<protein>
    <recommendedName>
        <fullName evidence="2">TonB C-terminal domain-containing protein</fullName>
    </recommendedName>
</protein>
<organism evidence="3 4">
    <name type="scientific">Flavobacterium microcysteis</name>
    <dbReference type="NCBI Taxonomy" id="2596891"/>
    <lineage>
        <taxon>Bacteria</taxon>
        <taxon>Pseudomonadati</taxon>
        <taxon>Bacteroidota</taxon>
        <taxon>Flavobacteriia</taxon>
        <taxon>Flavobacteriales</taxon>
        <taxon>Flavobacteriaceae</taxon>
        <taxon>Flavobacterium</taxon>
    </lineage>
</organism>
<dbReference type="GO" id="GO:0031992">
    <property type="term" value="F:energy transducer activity"/>
    <property type="evidence" value="ECO:0007669"/>
    <property type="project" value="TreeGrafter"/>
</dbReference>
<comment type="caution">
    <text evidence="3">The sequence shown here is derived from an EMBL/GenBank/DDBJ whole genome shotgun (WGS) entry which is preliminary data.</text>
</comment>
<dbReference type="PANTHER" id="PTHR33446">
    <property type="entry name" value="PROTEIN TONB-RELATED"/>
    <property type="match status" value="1"/>
</dbReference>
<proteinExistence type="predicted"/>
<dbReference type="PANTHER" id="PTHR33446:SF2">
    <property type="entry name" value="PROTEIN TONB"/>
    <property type="match status" value="1"/>
</dbReference>
<keyword evidence="1" id="KW-0732">Signal</keyword>
<reference evidence="3 4" key="1">
    <citation type="submission" date="2019-06" db="EMBL/GenBank/DDBJ databases">
        <title>Flavobacterium sp. MaA-Y11 from geoumgang.</title>
        <authorList>
            <person name="Jeong S."/>
        </authorList>
    </citation>
    <scope>NUCLEOTIDE SEQUENCE [LARGE SCALE GENOMIC DNA]</scope>
    <source>
        <strain evidence="3 4">MaA-Y11</strain>
    </source>
</reference>
<evidence type="ECO:0000259" key="2">
    <source>
        <dbReference type="Pfam" id="PF03544"/>
    </source>
</evidence>
<dbReference type="EMBL" id="VFJE01000054">
    <property type="protein sequence ID" value="TPD68340.1"/>
    <property type="molecule type" value="Genomic_DNA"/>
</dbReference>
<dbReference type="Gene3D" id="3.30.1150.10">
    <property type="match status" value="1"/>
</dbReference>
<dbReference type="GO" id="GO:0055085">
    <property type="term" value="P:transmembrane transport"/>
    <property type="evidence" value="ECO:0007669"/>
    <property type="project" value="InterPro"/>
</dbReference>
<sequence length="155" mass="17186">MTHHHSNTLKGLALFLLFLLCNSFAYAQEETSQPIKTESPKLKKEEILQQVNWDENKVYSATENTPAQFEGGMKAFAAYISANYKVPGNVEGPIKIVTAFVIDLDGSVVDIKIIRSAGHETSKEMIRVLKASPKWKPGLKDGIPVRTALTLPINF</sequence>
<feature type="chain" id="PRO_5021239982" description="TonB C-terminal domain-containing protein" evidence="1">
    <location>
        <begin position="28"/>
        <end position="155"/>
    </location>
</feature>